<dbReference type="RefSeq" id="WP_245707774.1">
    <property type="nucleotide sequence ID" value="NZ_FNBE01000019.1"/>
</dbReference>
<proteinExistence type="predicted"/>
<name>A0A1G7ZWB0_PSEOR</name>
<feature type="domain" description="N-acetyltransferase" evidence="1">
    <location>
        <begin position="4"/>
        <end position="164"/>
    </location>
</feature>
<protein>
    <submittedName>
        <fullName evidence="2">L-amino acid N-acyltransferase YncA</fullName>
    </submittedName>
</protein>
<dbReference type="InterPro" id="IPR000182">
    <property type="entry name" value="GNAT_dom"/>
</dbReference>
<evidence type="ECO:0000259" key="1">
    <source>
        <dbReference type="PROSITE" id="PS51186"/>
    </source>
</evidence>
<dbReference type="InterPro" id="IPR052742">
    <property type="entry name" value="Mito_N-acetyltransferase"/>
</dbReference>
<reference evidence="2 3" key="1">
    <citation type="submission" date="2016-10" db="EMBL/GenBank/DDBJ databases">
        <authorList>
            <person name="de Groot N.N."/>
        </authorList>
    </citation>
    <scope>NUCLEOTIDE SEQUENCE [LARGE SCALE GENOMIC DNA]</scope>
    <source>
        <strain evidence="2 3">CGMCC 4.3143</strain>
    </source>
</reference>
<dbReference type="AlphaFoldDB" id="A0A1G7ZWB0"/>
<dbReference type="GO" id="GO:0016747">
    <property type="term" value="F:acyltransferase activity, transferring groups other than amino-acyl groups"/>
    <property type="evidence" value="ECO:0007669"/>
    <property type="project" value="InterPro"/>
</dbReference>
<evidence type="ECO:0000313" key="2">
    <source>
        <dbReference type="EMBL" id="SDH12887.1"/>
    </source>
</evidence>
<keyword evidence="2" id="KW-0012">Acyltransferase</keyword>
<dbReference type="PANTHER" id="PTHR43138:SF1">
    <property type="entry name" value="N-ACETYLTRANSFERASE ACA1"/>
    <property type="match status" value="1"/>
</dbReference>
<dbReference type="EMBL" id="FNBE01000019">
    <property type="protein sequence ID" value="SDH12887.1"/>
    <property type="molecule type" value="Genomic_DNA"/>
</dbReference>
<dbReference type="Gene3D" id="3.40.630.30">
    <property type="match status" value="1"/>
</dbReference>
<keyword evidence="3" id="KW-1185">Reference proteome</keyword>
<evidence type="ECO:0000313" key="3">
    <source>
        <dbReference type="Proteomes" id="UP000198967"/>
    </source>
</evidence>
<dbReference type="Proteomes" id="UP000198967">
    <property type="component" value="Unassembled WGS sequence"/>
</dbReference>
<dbReference type="Pfam" id="PF00583">
    <property type="entry name" value="Acetyltransf_1"/>
    <property type="match status" value="1"/>
</dbReference>
<gene>
    <name evidence="2" type="ORF">SAMN05216377_11965</name>
</gene>
<dbReference type="SUPFAM" id="SSF55729">
    <property type="entry name" value="Acyl-CoA N-acyltransferases (Nat)"/>
    <property type="match status" value="1"/>
</dbReference>
<keyword evidence="2" id="KW-0808">Transferase</keyword>
<sequence>MVDLRVRVAGPQDWPAIWPIWHRVVASGDTYTWAPDTPEAQARALWMPPAPAVTLVAEVDEVAVGTALLKPVQPGLGDHVANAGFMVDPDRAGGGVGRGLAEATLVEARRRGYRAMQFNAVVEANTRAVGLWRSLGFEIVGTIPEAFRHPTQGLVGLHIMHRAL</sequence>
<dbReference type="InterPro" id="IPR016181">
    <property type="entry name" value="Acyl_CoA_acyltransferase"/>
</dbReference>
<dbReference type="PROSITE" id="PS51186">
    <property type="entry name" value="GNAT"/>
    <property type="match status" value="1"/>
</dbReference>
<dbReference type="PANTHER" id="PTHR43138">
    <property type="entry name" value="ACETYLTRANSFERASE, GNAT FAMILY"/>
    <property type="match status" value="1"/>
</dbReference>
<accession>A0A1G7ZWB0</accession>
<organism evidence="2 3">
    <name type="scientific">Pseudonocardia oroxyli</name>
    <dbReference type="NCBI Taxonomy" id="366584"/>
    <lineage>
        <taxon>Bacteria</taxon>
        <taxon>Bacillati</taxon>
        <taxon>Actinomycetota</taxon>
        <taxon>Actinomycetes</taxon>
        <taxon>Pseudonocardiales</taxon>
        <taxon>Pseudonocardiaceae</taxon>
        <taxon>Pseudonocardia</taxon>
    </lineage>
</organism>
<dbReference type="STRING" id="366584.SAMN05216377_11965"/>
<dbReference type="CDD" id="cd04301">
    <property type="entry name" value="NAT_SF"/>
    <property type="match status" value="1"/>
</dbReference>